<protein>
    <submittedName>
        <fullName evidence="1">Uncharacterized protein</fullName>
    </submittedName>
</protein>
<organism evidence="1 2">
    <name type="scientific">Pseudanabaena galeata UHCC 0370</name>
    <dbReference type="NCBI Taxonomy" id="3110310"/>
    <lineage>
        <taxon>Bacteria</taxon>
        <taxon>Bacillati</taxon>
        <taxon>Cyanobacteriota</taxon>
        <taxon>Cyanophyceae</taxon>
        <taxon>Pseudanabaenales</taxon>
        <taxon>Pseudanabaenaceae</taxon>
        <taxon>Pseudanabaena</taxon>
    </lineage>
</organism>
<dbReference type="RefSeq" id="WP_323260046.1">
    <property type="nucleotide sequence ID" value="NZ_JAYGIE010000011.1"/>
</dbReference>
<gene>
    <name evidence="1" type="ORF">VB774_04175</name>
</gene>
<evidence type="ECO:0000313" key="1">
    <source>
        <dbReference type="EMBL" id="MEA5476810.1"/>
    </source>
</evidence>
<comment type="caution">
    <text evidence="1">The sequence shown here is derived from an EMBL/GenBank/DDBJ whole genome shotgun (WGS) entry which is preliminary data.</text>
</comment>
<accession>A0ABU5TEZ1</accession>
<keyword evidence="2" id="KW-1185">Reference proteome</keyword>
<dbReference type="EMBL" id="JAYGIE010000011">
    <property type="protein sequence ID" value="MEA5476810.1"/>
    <property type="molecule type" value="Genomic_DNA"/>
</dbReference>
<evidence type="ECO:0000313" key="2">
    <source>
        <dbReference type="Proteomes" id="UP001301388"/>
    </source>
</evidence>
<dbReference type="Proteomes" id="UP001301388">
    <property type="component" value="Unassembled WGS sequence"/>
</dbReference>
<name>A0ABU5TEZ1_9CYAN</name>
<reference evidence="1 2" key="1">
    <citation type="submission" date="2023-12" db="EMBL/GenBank/DDBJ databases">
        <title>Baltic Sea Cyanobacteria.</title>
        <authorList>
            <person name="Delbaje E."/>
            <person name="Fewer D.P."/>
            <person name="Shishido T.K."/>
        </authorList>
    </citation>
    <scope>NUCLEOTIDE SEQUENCE [LARGE SCALE GENOMIC DNA]</scope>
    <source>
        <strain evidence="1 2">UHCC 0370</strain>
    </source>
</reference>
<proteinExistence type="predicted"/>
<sequence length="62" mass="7453">MTLQELQKQVLLLPISDRWLLVQTLLESLKRECQPIVKRTLFLPNISLERNIFNRIHPFVRL</sequence>